<dbReference type="AlphaFoldDB" id="A0A3M8Q472"/>
<organism evidence="1 2">
    <name type="scientific">Marinomonas hwangdonensis</name>
    <dbReference type="NCBI Taxonomy" id="1053647"/>
    <lineage>
        <taxon>Bacteria</taxon>
        <taxon>Pseudomonadati</taxon>
        <taxon>Pseudomonadota</taxon>
        <taxon>Gammaproteobacteria</taxon>
        <taxon>Oceanospirillales</taxon>
        <taxon>Oceanospirillaceae</taxon>
        <taxon>Marinomonas</taxon>
    </lineage>
</organism>
<proteinExistence type="predicted"/>
<protein>
    <submittedName>
        <fullName evidence="1">Alpha-L-fucosidase</fullName>
    </submittedName>
</protein>
<sequence>MTASDFQSPPWHDNAKGGERHIGIELEMSGLELDALADLVAEYLSLTVNEKGRYERTLTGDSAGEWIIELDFDLIKKLGRKELRDESFADLVNRSTEELLAWAAKNLVPVEIVSPPLPLGRLDEVEHLVSFLRKKGAKGTADSAVNAFGMQLNPELASHDAQHIMACLKAFVCLYDWLYKQSDINFTRRVTSYVDPFPPQYVKKIIVAEYWPDLANLIDDYLADNPTRNRALDMLPLFKFLDEQRVLASTEDVLIKARPTFHYRLPDCQIDDPAWGINVAWNDWIEVERLAADKQRLDACCSAYHEFLQSPLKRLMGDWASIVEAKWLNP</sequence>
<name>A0A3M8Q472_9GAMM</name>
<evidence type="ECO:0000313" key="1">
    <source>
        <dbReference type="EMBL" id="RNF50927.1"/>
    </source>
</evidence>
<dbReference type="EMBL" id="RIZG01000004">
    <property type="protein sequence ID" value="RNF50927.1"/>
    <property type="molecule type" value="Genomic_DNA"/>
</dbReference>
<dbReference type="RefSeq" id="WP_123095440.1">
    <property type="nucleotide sequence ID" value="NZ_RIZG01000004.1"/>
</dbReference>
<dbReference type="Pfam" id="PF12224">
    <property type="entry name" value="Amidoligase_2"/>
    <property type="match status" value="1"/>
</dbReference>
<keyword evidence="2" id="KW-1185">Reference proteome</keyword>
<dbReference type="Proteomes" id="UP000280507">
    <property type="component" value="Unassembled WGS sequence"/>
</dbReference>
<comment type="caution">
    <text evidence="1">The sequence shown here is derived from an EMBL/GenBank/DDBJ whole genome shotgun (WGS) entry which is preliminary data.</text>
</comment>
<accession>A0A3M8Q472</accession>
<evidence type="ECO:0000313" key="2">
    <source>
        <dbReference type="Proteomes" id="UP000280507"/>
    </source>
</evidence>
<gene>
    <name evidence="1" type="ORF">EBI00_08140</name>
</gene>
<dbReference type="InterPro" id="IPR022025">
    <property type="entry name" value="Amidoligase_2"/>
</dbReference>
<dbReference type="OrthoDB" id="5597599at2"/>
<reference evidence="1 2" key="1">
    <citation type="journal article" date="2012" name="Int. J. Syst. Evol. Microbiol.">
        <title>Marinomonas hwangdonensis sp. nov., isolated from seawater.</title>
        <authorList>
            <person name="Jung Y.T."/>
            <person name="Oh T.K."/>
            <person name="Yoon J.H."/>
        </authorList>
    </citation>
    <scope>NUCLEOTIDE SEQUENCE [LARGE SCALE GENOMIC DNA]</scope>
    <source>
        <strain evidence="1 2">HDW-15</strain>
    </source>
</reference>